<name>I4BN03_MYCCN</name>
<keyword evidence="4" id="KW-1185">Reference proteome</keyword>
<dbReference type="Proteomes" id="UP000006057">
    <property type="component" value="Chromosome"/>
</dbReference>
<feature type="transmembrane region" description="Helical" evidence="1">
    <location>
        <begin position="41"/>
        <end position="67"/>
    </location>
</feature>
<dbReference type="HOGENOM" id="CLU_112849_0_0_11"/>
<dbReference type="OrthoDB" id="4948879at2"/>
<dbReference type="STRING" id="710421.Mycch_3935"/>
<dbReference type="PATRIC" id="fig|710421.3.peg.3932"/>
<dbReference type="EMBL" id="CP003053">
    <property type="protein sequence ID" value="AFM18660.1"/>
    <property type="molecule type" value="Genomic_DNA"/>
</dbReference>
<keyword evidence="1" id="KW-1133">Transmembrane helix</keyword>
<dbReference type="eggNOG" id="ENOG5032TXC">
    <property type="taxonomic scope" value="Bacteria"/>
</dbReference>
<accession>I4BN03</accession>
<dbReference type="KEGG" id="mcb:Mycch_3935"/>
<feature type="domain" description="DUF2231" evidence="2">
    <location>
        <begin position="6"/>
        <end position="150"/>
    </location>
</feature>
<dbReference type="AlphaFoldDB" id="I4BN03"/>
<feature type="transmembrane region" description="Helical" evidence="1">
    <location>
        <begin position="12"/>
        <end position="34"/>
    </location>
</feature>
<dbReference type="Pfam" id="PF09990">
    <property type="entry name" value="DUF2231"/>
    <property type="match status" value="1"/>
</dbReference>
<dbReference type="InterPro" id="IPR019251">
    <property type="entry name" value="DUF2231_TM"/>
</dbReference>
<protein>
    <recommendedName>
        <fullName evidence="2">DUF2231 domain-containing protein</fullName>
    </recommendedName>
</protein>
<feature type="transmembrane region" description="Helical" evidence="1">
    <location>
        <begin position="118"/>
        <end position="138"/>
    </location>
</feature>
<reference evidence="3 4" key="1">
    <citation type="submission" date="2012-06" db="EMBL/GenBank/DDBJ databases">
        <title>Complete sequence of chromosome of Mycobacterium chubuense NBB4.</title>
        <authorList>
            <consortium name="US DOE Joint Genome Institute"/>
            <person name="Lucas S."/>
            <person name="Han J."/>
            <person name="Lapidus A."/>
            <person name="Cheng J.-F."/>
            <person name="Goodwin L."/>
            <person name="Pitluck S."/>
            <person name="Peters L."/>
            <person name="Mikhailova N."/>
            <person name="Teshima H."/>
            <person name="Detter J.C."/>
            <person name="Han C."/>
            <person name="Tapia R."/>
            <person name="Land M."/>
            <person name="Hauser L."/>
            <person name="Kyrpides N."/>
            <person name="Ivanova N."/>
            <person name="Pagani I."/>
            <person name="Mattes T."/>
            <person name="Holmes A."/>
            <person name="Rutledge P."/>
            <person name="Paulsen I."/>
            <person name="Coleman N."/>
            <person name="Woyke T."/>
        </authorList>
    </citation>
    <scope>NUCLEOTIDE SEQUENCE [LARGE SCALE GENOMIC DNA]</scope>
    <source>
        <strain evidence="3 4">NBB4</strain>
    </source>
</reference>
<dbReference type="RefSeq" id="WP_014817133.1">
    <property type="nucleotide sequence ID" value="NC_018027.1"/>
</dbReference>
<evidence type="ECO:0000313" key="4">
    <source>
        <dbReference type="Proteomes" id="UP000006057"/>
    </source>
</evidence>
<proteinExistence type="predicted"/>
<organism evidence="3 4">
    <name type="scientific">Mycolicibacterium chubuense (strain NBB4)</name>
    <name type="common">Mycobacterium chubuense</name>
    <dbReference type="NCBI Taxonomy" id="710421"/>
    <lineage>
        <taxon>Bacteria</taxon>
        <taxon>Bacillati</taxon>
        <taxon>Actinomycetota</taxon>
        <taxon>Actinomycetes</taxon>
        <taxon>Mycobacteriales</taxon>
        <taxon>Mycobacteriaceae</taxon>
        <taxon>Mycolicibacterium</taxon>
    </lineage>
</organism>
<evidence type="ECO:0000259" key="2">
    <source>
        <dbReference type="Pfam" id="PF09990"/>
    </source>
</evidence>
<feature type="transmembrane region" description="Helical" evidence="1">
    <location>
        <begin position="87"/>
        <end position="106"/>
    </location>
</feature>
<gene>
    <name evidence="3" type="ordered locus">Mycch_3935</name>
</gene>
<evidence type="ECO:0000313" key="3">
    <source>
        <dbReference type="EMBL" id="AFM18660.1"/>
    </source>
</evidence>
<evidence type="ECO:0000256" key="1">
    <source>
        <dbReference type="SAM" id="Phobius"/>
    </source>
</evidence>
<sequence length="154" mass="16281">MTTVAGLPAHALLVHAIVVLVPMITLVGILCALWPAARQRFVWGLVALAVVNLVLTPLTVSAGEWLYNRQDSHSTILQTHAERGETMIYFSIALLVMAIAVAVLHVRAGRSGGSHRLATVLVAVLVVVIGVASTVQVVRIGHTGTEAKWGVVGQ</sequence>
<keyword evidence="1" id="KW-0812">Transmembrane</keyword>
<keyword evidence="1" id="KW-0472">Membrane</keyword>